<feature type="region of interest" description="Disordered" evidence="7">
    <location>
        <begin position="1"/>
        <end position="195"/>
    </location>
</feature>
<sequence>MDRGDDHHTDPVLHLQSHPSLPPPPPPPAKDDAHPERDHTSTPHTSDNHVESLPTRPVNASEHQQSQQQEDRHPSAVLAQDASGASDPAQSYLSQQSTPTLPPMNFQHQPPAHTPAPIAAPAPAPAPAHAPAHASAPVHAQNGHNPQHQHQHHQPPPPQHHPHPPPAHNTNGTPTQYPPHGHAPPPPNYTYPSEAGMQQGLPGMQTNGGPVNGYAPHMGYQMPLGAPHMNTNQLPGTRHKKEIKRRTKTGCLTCRKRRIKCDEAHPHCRNCQKSKRECLGYDPIFKSQSSPQTIQPAPGTFPPPQPQQHQQQPPPQQQHQQHQQQHQVKQETQMGPEPQRYSNVPQGYMPAASAGYSPATAMQPSVDFGPQIDPALGPVNSAIAPPPVQPPPPAEEYTTSLHPQRNVRLVNMDSLYSLDNVPPAFPPHGSNPLPAHEIDMIRGMYLAEYAIGLDRFFETTWYTDHGFNQLLANHDLLHYFSHCVERFRQGQNGTNTHGLTSLEARLIWQLGCLPRAFPSNPPPQYIVVLLQRLAIVENLLCGTFLDSNMVPASPPASPPDPKLVEQYTQYLQDAFWHQLGRFVSIHDDVISPDAAQQIAAALAAMRNILSMLENRDVLYSMAIARHFGGRMVDYIEGKTLVSKSAEPDDPIAKLAVAMTFIRDEDSNGTTQVVQRLCGMCRRSWQLQRQTIPSA</sequence>
<dbReference type="Pfam" id="PF00172">
    <property type="entry name" value="Zn_clus"/>
    <property type="match status" value="1"/>
</dbReference>
<feature type="compositionally biased region" description="Pro residues" evidence="7">
    <location>
        <begin position="154"/>
        <end position="167"/>
    </location>
</feature>
<feature type="compositionally biased region" description="Basic and acidic residues" evidence="7">
    <location>
        <begin position="1"/>
        <end position="11"/>
    </location>
</feature>
<organism evidence="9 10">
    <name type="scientific">Aureobasidium pullulans</name>
    <name type="common">Black yeast</name>
    <name type="synonym">Pullularia pullulans</name>
    <dbReference type="NCBI Taxonomy" id="5580"/>
    <lineage>
        <taxon>Eukaryota</taxon>
        <taxon>Fungi</taxon>
        <taxon>Dikarya</taxon>
        <taxon>Ascomycota</taxon>
        <taxon>Pezizomycotina</taxon>
        <taxon>Dothideomycetes</taxon>
        <taxon>Dothideomycetidae</taxon>
        <taxon>Dothideales</taxon>
        <taxon>Saccotheciaceae</taxon>
        <taxon>Aureobasidium</taxon>
    </lineage>
</organism>
<feature type="compositionally biased region" description="Pro residues" evidence="7">
    <location>
        <begin position="112"/>
        <end position="128"/>
    </location>
</feature>
<evidence type="ECO:0000256" key="4">
    <source>
        <dbReference type="ARBA" id="ARBA00023125"/>
    </source>
</evidence>
<dbReference type="InterPro" id="IPR052360">
    <property type="entry name" value="Transcr_Regulatory_Proteins"/>
</dbReference>
<keyword evidence="4" id="KW-0238">DNA-binding</keyword>
<comment type="caution">
    <text evidence="9">The sequence shown here is derived from an EMBL/GenBank/DDBJ whole genome shotgun (WGS) entry which is preliminary data.</text>
</comment>
<keyword evidence="6" id="KW-0539">Nucleus</keyword>
<accession>A0A4V4L2G9</accession>
<gene>
    <name evidence="9" type="ORF">D6C84_00108</name>
</gene>
<feature type="compositionally biased region" description="Basic and acidic residues" evidence="7">
    <location>
        <begin position="29"/>
        <end position="50"/>
    </location>
</feature>
<keyword evidence="1" id="KW-0479">Metal-binding</keyword>
<evidence type="ECO:0000256" key="3">
    <source>
        <dbReference type="ARBA" id="ARBA00023015"/>
    </source>
</evidence>
<feature type="compositionally biased region" description="Low complexity" evidence="7">
    <location>
        <begin position="168"/>
        <end position="180"/>
    </location>
</feature>
<keyword evidence="3" id="KW-0805">Transcription regulation</keyword>
<reference evidence="9 10" key="1">
    <citation type="submission" date="2018-10" db="EMBL/GenBank/DDBJ databases">
        <title>Fifty Aureobasidium pullulans genomes reveal a recombining polyextremotolerant generalist.</title>
        <authorList>
            <person name="Gostincar C."/>
            <person name="Turk M."/>
            <person name="Zajc J."/>
            <person name="Gunde-Cimerman N."/>
        </authorList>
    </citation>
    <scope>NUCLEOTIDE SEQUENCE [LARGE SCALE GENOMIC DNA]</scope>
    <source>
        <strain evidence="9 10">EXF-3403</strain>
    </source>
</reference>
<evidence type="ECO:0000256" key="2">
    <source>
        <dbReference type="ARBA" id="ARBA00022833"/>
    </source>
</evidence>
<evidence type="ECO:0000256" key="7">
    <source>
        <dbReference type="SAM" id="MobiDB-lite"/>
    </source>
</evidence>
<name>A0A4V4L2G9_AURPU</name>
<dbReference type="Gene3D" id="4.10.240.10">
    <property type="entry name" value="Zn(2)-C6 fungal-type DNA-binding domain"/>
    <property type="match status" value="1"/>
</dbReference>
<dbReference type="PANTHER" id="PTHR36206">
    <property type="entry name" value="ASPERCRYPTIN BIOSYNTHESIS CLUSTER-SPECIFIC TRANSCRIPTION REGULATOR ATNN-RELATED"/>
    <property type="match status" value="1"/>
</dbReference>
<keyword evidence="5" id="KW-0804">Transcription</keyword>
<dbReference type="Proteomes" id="UP000310039">
    <property type="component" value="Unassembled WGS sequence"/>
</dbReference>
<protein>
    <recommendedName>
        <fullName evidence="8">Zn(2)-C6 fungal-type domain-containing protein</fullName>
    </recommendedName>
</protein>
<dbReference type="PROSITE" id="PS00463">
    <property type="entry name" value="ZN2_CY6_FUNGAL_1"/>
    <property type="match status" value="1"/>
</dbReference>
<feature type="compositionally biased region" description="Low complexity" evidence="7">
    <location>
        <begin position="129"/>
        <end position="146"/>
    </location>
</feature>
<keyword evidence="2" id="KW-0862">Zinc</keyword>
<evidence type="ECO:0000256" key="1">
    <source>
        <dbReference type="ARBA" id="ARBA00022723"/>
    </source>
</evidence>
<feature type="compositionally biased region" description="Polar residues" evidence="7">
    <location>
        <begin position="88"/>
        <end position="99"/>
    </location>
</feature>
<dbReference type="EMBL" id="QZBT01000001">
    <property type="protein sequence ID" value="THZ89396.1"/>
    <property type="molecule type" value="Genomic_DNA"/>
</dbReference>
<dbReference type="CDD" id="cd00067">
    <property type="entry name" value="GAL4"/>
    <property type="match status" value="1"/>
</dbReference>
<dbReference type="SMART" id="SM00066">
    <property type="entry name" value="GAL4"/>
    <property type="match status" value="1"/>
</dbReference>
<dbReference type="InterPro" id="IPR001138">
    <property type="entry name" value="Zn2Cys6_DnaBD"/>
</dbReference>
<feature type="compositionally biased region" description="Pro residues" evidence="7">
    <location>
        <begin position="299"/>
        <end position="316"/>
    </location>
</feature>
<dbReference type="AlphaFoldDB" id="A0A4V4L2G9"/>
<dbReference type="GO" id="GO:0000981">
    <property type="term" value="F:DNA-binding transcription factor activity, RNA polymerase II-specific"/>
    <property type="evidence" value="ECO:0007669"/>
    <property type="project" value="InterPro"/>
</dbReference>
<evidence type="ECO:0000313" key="9">
    <source>
        <dbReference type="EMBL" id="THZ89396.1"/>
    </source>
</evidence>
<dbReference type="SUPFAM" id="SSF57701">
    <property type="entry name" value="Zn2/Cys6 DNA-binding domain"/>
    <property type="match status" value="1"/>
</dbReference>
<evidence type="ECO:0000313" key="10">
    <source>
        <dbReference type="Proteomes" id="UP000310039"/>
    </source>
</evidence>
<dbReference type="InterPro" id="IPR036864">
    <property type="entry name" value="Zn2-C6_fun-type_DNA-bd_sf"/>
</dbReference>
<feature type="compositionally biased region" description="Polar residues" evidence="7">
    <location>
        <begin position="286"/>
        <end position="295"/>
    </location>
</feature>
<evidence type="ECO:0000256" key="5">
    <source>
        <dbReference type="ARBA" id="ARBA00023163"/>
    </source>
</evidence>
<feature type="region of interest" description="Disordered" evidence="7">
    <location>
        <begin position="283"/>
        <end position="349"/>
    </location>
</feature>
<feature type="compositionally biased region" description="Low complexity" evidence="7">
    <location>
        <begin position="317"/>
        <end position="327"/>
    </location>
</feature>
<dbReference type="PANTHER" id="PTHR36206:SF13">
    <property type="entry name" value="TRANSCRIPTIONAL REGULATORY PROTEIN MOC3"/>
    <property type="match status" value="1"/>
</dbReference>
<proteinExistence type="predicted"/>
<feature type="domain" description="Zn(2)-C6 fungal-type" evidence="8">
    <location>
        <begin position="250"/>
        <end position="278"/>
    </location>
</feature>
<evidence type="ECO:0000256" key="6">
    <source>
        <dbReference type="ARBA" id="ARBA00023242"/>
    </source>
</evidence>
<evidence type="ECO:0000259" key="8">
    <source>
        <dbReference type="PROSITE" id="PS50048"/>
    </source>
</evidence>
<dbReference type="PROSITE" id="PS50048">
    <property type="entry name" value="ZN2_CY6_FUNGAL_2"/>
    <property type="match status" value="1"/>
</dbReference>
<dbReference type="GO" id="GO:0003677">
    <property type="term" value="F:DNA binding"/>
    <property type="evidence" value="ECO:0007669"/>
    <property type="project" value="UniProtKB-KW"/>
</dbReference>
<dbReference type="GO" id="GO:0008270">
    <property type="term" value="F:zinc ion binding"/>
    <property type="evidence" value="ECO:0007669"/>
    <property type="project" value="InterPro"/>
</dbReference>